<name>A0A9D1M3F8_9PROT</name>
<dbReference type="AlphaFoldDB" id="A0A9D1M3F8"/>
<evidence type="ECO:0000256" key="1">
    <source>
        <dbReference type="SAM" id="MobiDB-lite"/>
    </source>
</evidence>
<accession>A0A9D1M3F8</accession>
<dbReference type="Gene3D" id="3.20.20.370">
    <property type="entry name" value="Glycoside hydrolase/deacetylase"/>
    <property type="match status" value="1"/>
</dbReference>
<feature type="region of interest" description="Disordered" evidence="1">
    <location>
        <begin position="112"/>
        <end position="142"/>
    </location>
</feature>
<protein>
    <submittedName>
        <fullName evidence="2">Divergent polysaccharide deacetylase family protein</fullName>
    </submittedName>
</protein>
<dbReference type="PANTHER" id="PTHR30105:SF2">
    <property type="entry name" value="DIVERGENT POLYSACCHARIDE DEACETYLASE SUPERFAMILY"/>
    <property type="match status" value="1"/>
</dbReference>
<feature type="compositionally biased region" description="Basic and acidic residues" evidence="1">
    <location>
        <begin position="124"/>
        <end position="142"/>
    </location>
</feature>
<dbReference type="CDD" id="cd10936">
    <property type="entry name" value="CE4_DAC2"/>
    <property type="match status" value="1"/>
</dbReference>
<sequence length="395" mass="43305">MIEFIRQKKILILVVLITLAGIIGIGYQSAEQKSEPIYRSKIDRIMYDTHNQSPKYVITLPDRNKKSKKPEEVVSVGEETAQAETTAKPQKEEDPHSLEAVIARTPYLASLGSAGGQPLPAVRSDSDLTEEKGNLKLPKTDGKKKPWEVYGSKVSVMPRFNRIAVVIKNMGLNRGNADLINKGLPSGVSFSFSPYAPDQAEQIIAARSEGHETYMDLLLPSKDYLQSDSGPMSISLTASLAENTERLEKTIGIGAPVGGVIVTPGVADESNAEHLTAILQELHDRGLLVLNATGEDGIEAIKVRQLARARADIVIDRDFSAQNIEKLLEQAEQIARDKGYAVIVSDPKPIAVLALNKWIESFSPQLSYEEMKERNITEIAKPFALVPLSNLVVEE</sequence>
<dbReference type="Proteomes" id="UP000824107">
    <property type="component" value="Unassembled WGS sequence"/>
</dbReference>
<dbReference type="Pfam" id="PF04748">
    <property type="entry name" value="Polysacc_deac_2"/>
    <property type="match status" value="1"/>
</dbReference>
<dbReference type="PANTHER" id="PTHR30105">
    <property type="entry name" value="UNCHARACTERIZED YIBQ-RELATED"/>
    <property type="match status" value="1"/>
</dbReference>
<proteinExistence type="predicted"/>
<dbReference type="InterPro" id="IPR006837">
    <property type="entry name" value="Divergent_DAC"/>
</dbReference>
<organism evidence="2 3">
    <name type="scientific">Candidatus Scatocola faecipullorum</name>
    <dbReference type="NCBI Taxonomy" id="2840917"/>
    <lineage>
        <taxon>Bacteria</taxon>
        <taxon>Pseudomonadati</taxon>
        <taxon>Pseudomonadota</taxon>
        <taxon>Alphaproteobacteria</taxon>
        <taxon>Rhodospirillales</taxon>
        <taxon>Rhodospirillaceae</taxon>
        <taxon>Rhodospirillaceae incertae sedis</taxon>
        <taxon>Candidatus Scatocola</taxon>
    </lineage>
</organism>
<evidence type="ECO:0000313" key="3">
    <source>
        <dbReference type="Proteomes" id="UP000824107"/>
    </source>
</evidence>
<dbReference type="InterPro" id="IPR011330">
    <property type="entry name" value="Glyco_hydro/deAcase_b/a-brl"/>
</dbReference>
<reference evidence="2" key="2">
    <citation type="journal article" date="2021" name="PeerJ">
        <title>Extensive microbial diversity within the chicken gut microbiome revealed by metagenomics and culture.</title>
        <authorList>
            <person name="Gilroy R."/>
            <person name="Ravi A."/>
            <person name="Getino M."/>
            <person name="Pursley I."/>
            <person name="Horton D.L."/>
            <person name="Alikhan N.F."/>
            <person name="Baker D."/>
            <person name="Gharbi K."/>
            <person name="Hall N."/>
            <person name="Watson M."/>
            <person name="Adriaenssens E.M."/>
            <person name="Foster-Nyarko E."/>
            <person name="Jarju S."/>
            <person name="Secka A."/>
            <person name="Antonio M."/>
            <person name="Oren A."/>
            <person name="Chaudhuri R.R."/>
            <person name="La Ragione R."/>
            <person name="Hildebrand F."/>
            <person name="Pallen M.J."/>
        </authorList>
    </citation>
    <scope>NUCLEOTIDE SEQUENCE</scope>
    <source>
        <strain evidence="2">ChiW3-316</strain>
    </source>
</reference>
<dbReference type="EMBL" id="DVNC01000021">
    <property type="protein sequence ID" value="HIU52893.1"/>
    <property type="molecule type" value="Genomic_DNA"/>
</dbReference>
<gene>
    <name evidence="2" type="ORF">IAD20_02305</name>
</gene>
<dbReference type="SUPFAM" id="SSF88713">
    <property type="entry name" value="Glycoside hydrolase/deacetylase"/>
    <property type="match status" value="1"/>
</dbReference>
<dbReference type="GO" id="GO:0005975">
    <property type="term" value="P:carbohydrate metabolic process"/>
    <property type="evidence" value="ECO:0007669"/>
    <property type="project" value="InterPro"/>
</dbReference>
<feature type="region of interest" description="Disordered" evidence="1">
    <location>
        <begin position="63"/>
        <end position="96"/>
    </location>
</feature>
<evidence type="ECO:0000313" key="2">
    <source>
        <dbReference type="EMBL" id="HIU52893.1"/>
    </source>
</evidence>
<comment type="caution">
    <text evidence="2">The sequence shown here is derived from an EMBL/GenBank/DDBJ whole genome shotgun (WGS) entry which is preliminary data.</text>
</comment>
<reference evidence="2" key="1">
    <citation type="submission" date="2020-10" db="EMBL/GenBank/DDBJ databases">
        <authorList>
            <person name="Gilroy R."/>
        </authorList>
    </citation>
    <scope>NUCLEOTIDE SEQUENCE</scope>
    <source>
        <strain evidence="2">ChiW3-316</strain>
    </source>
</reference>